<comment type="caution">
    <text evidence="3">The sequence shown here is derived from an EMBL/GenBank/DDBJ whole genome shotgun (WGS) entry which is preliminary data.</text>
</comment>
<proteinExistence type="predicted"/>
<keyword evidence="2" id="KW-0732">Signal</keyword>
<dbReference type="Proteomes" id="UP000297452">
    <property type="component" value="Unassembled WGS sequence"/>
</dbReference>
<feature type="signal peptide" evidence="2">
    <location>
        <begin position="1"/>
        <end position="20"/>
    </location>
</feature>
<evidence type="ECO:0000256" key="2">
    <source>
        <dbReference type="SAM" id="SignalP"/>
    </source>
</evidence>
<name>A0A4Z1I148_9HELO</name>
<dbReference type="OrthoDB" id="3559978at2759"/>
<dbReference type="EMBL" id="PQXJ01000250">
    <property type="protein sequence ID" value="TGO55181.1"/>
    <property type="molecule type" value="Genomic_DNA"/>
</dbReference>
<sequence length="209" mass="23757">MEPSMRILWAFTLLATIVSTSDIYNILKKSNTGFLRFLRFPVAVYFPAAFICVYYTWADSLTLSDIQMYLNLMRQKADIPVQLAFQLFWATSSAKKFLFQSLLMTRMVEMAGSLLFHPPKENGKANKKFSIARFLMHWAFLNVFILGGCVLMILANVSHRFVSCVNLVLNILFKIGLLSTYTRFVLKYAGIIAPSLNTATLNASHSNQK</sequence>
<feature type="chain" id="PRO_5021293317" evidence="2">
    <location>
        <begin position="21"/>
        <end position="209"/>
    </location>
</feature>
<gene>
    <name evidence="3" type="ORF">BOTNAR_0250g00170</name>
</gene>
<keyword evidence="4" id="KW-1185">Reference proteome</keyword>
<feature type="transmembrane region" description="Helical" evidence="1">
    <location>
        <begin position="167"/>
        <end position="186"/>
    </location>
</feature>
<keyword evidence="1" id="KW-0472">Membrane</keyword>
<dbReference type="AlphaFoldDB" id="A0A4Z1I148"/>
<keyword evidence="1" id="KW-1133">Transmembrane helix</keyword>
<organism evidence="3 4">
    <name type="scientific">Botryotinia narcissicola</name>
    <dbReference type="NCBI Taxonomy" id="278944"/>
    <lineage>
        <taxon>Eukaryota</taxon>
        <taxon>Fungi</taxon>
        <taxon>Dikarya</taxon>
        <taxon>Ascomycota</taxon>
        <taxon>Pezizomycotina</taxon>
        <taxon>Leotiomycetes</taxon>
        <taxon>Helotiales</taxon>
        <taxon>Sclerotiniaceae</taxon>
        <taxon>Botryotinia</taxon>
    </lineage>
</organism>
<feature type="transmembrane region" description="Helical" evidence="1">
    <location>
        <begin position="134"/>
        <end position="155"/>
    </location>
</feature>
<evidence type="ECO:0000256" key="1">
    <source>
        <dbReference type="SAM" id="Phobius"/>
    </source>
</evidence>
<protein>
    <submittedName>
        <fullName evidence="3">Uncharacterized protein</fullName>
    </submittedName>
</protein>
<keyword evidence="1" id="KW-0812">Transmembrane</keyword>
<reference evidence="3 4" key="1">
    <citation type="submission" date="2017-12" db="EMBL/GenBank/DDBJ databases">
        <title>Comparative genomics of Botrytis spp.</title>
        <authorList>
            <person name="Valero-Jimenez C.A."/>
            <person name="Tapia P."/>
            <person name="Veloso J."/>
            <person name="Silva-Moreno E."/>
            <person name="Staats M."/>
            <person name="Valdes J.H."/>
            <person name="Van Kan J.A.L."/>
        </authorList>
    </citation>
    <scope>NUCLEOTIDE SEQUENCE [LARGE SCALE GENOMIC DNA]</scope>
    <source>
        <strain evidence="3 4">MUCL2120</strain>
    </source>
</reference>
<evidence type="ECO:0000313" key="3">
    <source>
        <dbReference type="EMBL" id="TGO55181.1"/>
    </source>
</evidence>
<feature type="transmembrane region" description="Helical" evidence="1">
    <location>
        <begin position="37"/>
        <end position="58"/>
    </location>
</feature>
<evidence type="ECO:0000313" key="4">
    <source>
        <dbReference type="Proteomes" id="UP000297452"/>
    </source>
</evidence>
<accession>A0A4Z1I148</accession>